<dbReference type="Pfam" id="PF01636">
    <property type="entry name" value="APH"/>
    <property type="match status" value="1"/>
</dbReference>
<dbReference type="PANTHER" id="PTHR21310">
    <property type="entry name" value="AMINOGLYCOSIDE PHOSPHOTRANSFERASE-RELATED-RELATED"/>
    <property type="match status" value="1"/>
</dbReference>
<feature type="domain" description="Aminoglycoside phosphotransferase" evidence="1">
    <location>
        <begin position="20"/>
        <end position="189"/>
    </location>
</feature>
<dbReference type="SUPFAM" id="SSF56112">
    <property type="entry name" value="Protein kinase-like (PK-like)"/>
    <property type="match status" value="1"/>
</dbReference>
<protein>
    <recommendedName>
        <fullName evidence="1">Aminoglycoside phosphotransferase domain-containing protein</fullName>
    </recommendedName>
</protein>
<dbReference type="Proteomes" id="UP001498476">
    <property type="component" value="Unassembled WGS sequence"/>
</dbReference>
<dbReference type="InterPro" id="IPR051678">
    <property type="entry name" value="AGP_Transferase"/>
</dbReference>
<sequence length="284" mass="32261">MFGGSSRAKCARCGIFKRIHKIPIPRVYAYGQAQLLHNSSAKHAFMILDHIKGQQLVERQLSTSSEEHRRRFYSELVDIFAQLRSLEFSAAGSLMPNPADESEPIVGDFMDIAINELQRESGCKKRTQPFTSAEAFIDYQYSILTDSTPSQPAVVKRPVHPIPYDLRCSNIIVEDHLHIMGIVDWEFTGAVPLQFFTPPLWITGQARAGIFFPWHDAIFQSFGAVLQAMSITTEACAQLVQEWNWNNQQNLVFPVVQILLEPDTLLRVYQSHLCDTSSRTYQTI</sequence>
<dbReference type="InterPro" id="IPR011009">
    <property type="entry name" value="Kinase-like_dom_sf"/>
</dbReference>
<gene>
    <name evidence="2" type="ORF">QQX98_012118</name>
</gene>
<evidence type="ECO:0000313" key="2">
    <source>
        <dbReference type="EMBL" id="KAK7398510.1"/>
    </source>
</evidence>
<dbReference type="Gene3D" id="3.90.1200.10">
    <property type="match status" value="1"/>
</dbReference>
<dbReference type="InterPro" id="IPR002575">
    <property type="entry name" value="Aminoglycoside_PTrfase"/>
</dbReference>
<comment type="caution">
    <text evidence="2">The sequence shown here is derived from an EMBL/GenBank/DDBJ whole genome shotgun (WGS) entry which is preliminary data.</text>
</comment>
<evidence type="ECO:0000259" key="1">
    <source>
        <dbReference type="Pfam" id="PF01636"/>
    </source>
</evidence>
<reference evidence="2 3" key="1">
    <citation type="journal article" date="2025" name="Microbiol. Resour. Announc.">
        <title>Draft genome sequences for Neonectria magnoliae and Neonectria punicea, canker pathogens of Liriodendron tulipifera and Acer saccharum in West Virginia.</title>
        <authorList>
            <person name="Petronek H.M."/>
            <person name="Kasson M.T."/>
            <person name="Metheny A.M."/>
            <person name="Stauder C.M."/>
            <person name="Lovett B."/>
            <person name="Lynch S.C."/>
            <person name="Garnas J.R."/>
            <person name="Kasson L.R."/>
            <person name="Stajich J.E."/>
        </authorList>
    </citation>
    <scope>NUCLEOTIDE SEQUENCE [LARGE SCALE GENOMIC DNA]</scope>
    <source>
        <strain evidence="2 3">NRRL 64653</strain>
    </source>
</reference>
<accession>A0ABR1GK74</accession>
<keyword evidence="3" id="KW-1185">Reference proteome</keyword>
<evidence type="ECO:0000313" key="3">
    <source>
        <dbReference type="Proteomes" id="UP001498476"/>
    </source>
</evidence>
<dbReference type="EMBL" id="JAZAVJ010000331">
    <property type="protein sequence ID" value="KAK7398510.1"/>
    <property type="molecule type" value="Genomic_DNA"/>
</dbReference>
<dbReference type="PANTHER" id="PTHR21310:SF37">
    <property type="entry name" value="AMINOGLYCOSIDE PHOSPHOTRANSFERASE DOMAIN-CONTAINING PROTEIN"/>
    <property type="match status" value="1"/>
</dbReference>
<name>A0ABR1GK74_9HYPO</name>
<organism evidence="2 3">
    <name type="scientific">Neonectria punicea</name>
    <dbReference type="NCBI Taxonomy" id="979145"/>
    <lineage>
        <taxon>Eukaryota</taxon>
        <taxon>Fungi</taxon>
        <taxon>Dikarya</taxon>
        <taxon>Ascomycota</taxon>
        <taxon>Pezizomycotina</taxon>
        <taxon>Sordariomycetes</taxon>
        <taxon>Hypocreomycetidae</taxon>
        <taxon>Hypocreales</taxon>
        <taxon>Nectriaceae</taxon>
        <taxon>Neonectria</taxon>
    </lineage>
</organism>
<proteinExistence type="predicted"/>